<dbReference type="EC" id="3.1.1.29" evidence="1 7"/>
<dbReference type="HOGENOM" id="CLU_062456_3_1_6"/>
<accession>A0A0E2Z4T9</accession>
<keyword evidence="7" id="KW-0963">Cytoplasm</keyword>
<feature type="binding site" evidence="7">
    <location>
        <position position="18"/>
    </location>
    <ligand>
        <name>tRNA</name>
        <dbReference type="ChEBI" id="CHEBI:17843"/>
    </ligand>
</feature>
<organism evidence="8 9">
    <name type="scientific">Nitrosococcus oceani C-27</name>
    <dbReference type="NCBI Taxonomy" id="314279"/>
    <lineage>
        <taxon>Bacteria</taxon>
        <taxon>Pseudomonadati</taxon>
        <taxon>Pseudomonadota</taxon>
        <taxon>Gammaproteobacteria</taxon>
        <taxon>Chromatiales</taxon>
        <taxon>Chromatiaceae</taxon>
        <taxon>Nitrosococcus</taxon>
    </lineage>
</organism>
<feature type="active site" description="Proton acceptor" evidence="7">
    <location>
        <position position="23"/>
    </location>
</feature>
<dbReference type="GO" id="GO:0006515">
    <property type="term" value="P:protein quality control for misfolded or incompletely synthesized proteins"/>
    <property type="evidence" value="ECO:0007669"/>
    <property type="project" value="UniProtKB-UniRule"/>
</dbReference>
<dbReference type="Proteomes" id="UP000028839">
    <property type="component" value="Unassembled WGS sequence"/>
</dbReference>
<feature type="binding site" evidence="7">
    <location>
        <position position="117"/>
    </location>
    <ligand>
        <name>tRNA</name>
        <dbReference type="ChEBI" id="CHEBI:17843"/>
    </ligand>
</feature>
<keyword evidence="3 7" id="KW-0378">Hydrolase</keyword>
<dbReference type="EMBL" id="JPGN01000018">
    <property type="protein sequence ID" value="KFI20509.1"/>
    <property type="molecule type" value="Genomic_DNA"/>
</dbReference>
<feature type="binding site" evidence="7">
    <location>
        <position position="71"/>
    </location>
    <ligand>
        <name>tRNA</name>
        <dbReference type="ChEBI" id="CHEBI:17843"/>
    </ligand>
</feature>
<keyword evidence="4 7" id="KW-0694">RNA-binding</keyword>
<dbReference type="PANTHER" id="PTHR17224:SF1">
    <property type="entry name" value="PEPTIDYL-TRNA HYDROLASE"/>
    <property type="match status" value="1"/>
</dbReference>
<name>A0A0E2Z4T9_9GAMM</name>
<evidence type="ECO:0000256" key="5">
    <source>
        <dbReference type="ARBA" id="ARBA00038063"/>
    </source>
</evidence>
<evidence type="ECO:0000256" key="3">
    <source>
        <dbReference type="ARBA" id="ARBA00022801"/>
    </source>
</evidence>
<dbReference type="OrthoDB" id="9800507at2"/>
<keyword evidence="2 7" id="KW-0820">tRNA-binding</keyword>
<feature type="site" description="Discriminates between blocked and unblocked aminoacyl-tRNA" evidence="7">
    <location>
        <position position="13"/>
    </location>
</feature>
<evidence type="ECO:0000256" key="1">
    <source>
        <dbReference type="ARBA" id="ARBA00013260"/>
    </source>
</evidence>
<dbReference type="InterPro" id="IPR036416">
    <property type="entry name" value="Pept_tRNA_hydro_sf"/>
</dbReference>
<evidence type="ECO:0000256" key="4">
    <source>
        <dbReference type="ARBA" id="ARBA00022884"/>
    </source>
</evidence>
<evidence type="ECO:0000313" key="8">
    <source>
        <dbReference type="EMBL" id="KFI20509.1"/>
    </source>
</evidence>
<evidence type="ECO:0000256" key="6">
    <source>
        <dbReference type="ARBA" id="ARBA00050038"/>
    </source>
</evidence>
<evidence type="ECO:0000256" key="7">
    <source>
        <dbReference type="HAMAP-Rule" id="MF_00083"/>
    </source>
</evidence>
<dbReference type="PANTHER" id="PTHR17224">
    <property type="entry name" value="PEPTIDYL-TRNA HYDROLASE"/>
    <property type="match status" value="1"/>
</dbReference>
<proteinExistence type="inferred from homology"/>
<protein>
    <recommendedName>
        <fullName evidence="6 7">Peptidyl-tRNA hydrolase</fullName>
        <shortName evidence="7">Pth</shortName>
        <ecNumber evidence="1 7">3.1.1.29</ecNumber>
    </recommendedName>
</protein>
<dbReference type="AlphaFoldDB" id="A0A0E2Z4T9"/>
<comment type="function">
    <text evidence="7">Hydrolyzes ribosome-free peptidyl-tRNAs (with 1 or more amino acids incorporated), which drop off the ribosome during protein synthesis, or as a result of ribosome stalling.</text>
</comment>
<evidence type="ECO:0000256" key="2">
    <source>
        <dbReference type="ARBA" id="ARBA00022555"/>
    </source>
</evidence>
<feature type="binding site" evidence="7">
    <location>
        <position position="69"/>
    </location>
    <ligand>
        <name>tRNA</name>
        <dbReference type="ChEBI" id="CHEBI:17843"/>
    </ligand>
</feature>
<reference evidence="8 9" key="1">
    <citation type="submission" date="2014-07" db="EMBL/GenBank/DDBJ databases">
        <title>Comparative analysis of Nitrosococcus oceani genome inventories of strains from Pacific and Atlantic gyres.</title>
        <authorList>
            <person name="Lim C.K."/>
            <person name="Wang L."/>
            <person name="Sayavedra-Soto L.A."/>
            <person name="Klotz M.G."/>
        </authorList>
    </citation>
    <scope>NUCLEOTIDE SEQUENCE [LARGE SCALE GENOMIC DNA]</scope>
    <source>
        <strain evidence="8 9">C-27</strain>
    </source>
</reference>
<dbReference type="PROSITE" id="PS01196">
    <property type="entry name" value="PEPT_TRNA_HYDROL_2"/>
    <property type="match status" value="1"/>
</dbReference>
<comment type="catalytic activity">
    <reaction evidence="7">
        <text>an N-acyl-L-alpha-aminoacyl-tRNA + H2O = an N-acyl-L-amino acid + a tRNA + H(+)</text>
        <dbReference type="Rhea" id="RHEA:54448"/>
        <dbReference type="Rhea" id="RHEA-COMP:10123"/>
        <dbReference type="Rhea" id="RHEA-COMP:13883"/>
        <dbReference type="ChEBI" id="CHEBI:15377"/>
        <dbReference type="ChEBI" id="CHEBI:15378"/>
        <dbReference type="ChEBI" id="CHEBI:59874"/>
        <dbReference type="ChEBI" id="CHEBI:78442"/>
        <dbReference type="ChEBI" id="CHEBI:138191"/>
        <dbReference type="EC" id="3.1.1.29"/>
    </reaction>
</comment>
<comment type="subcellular location">
    <subcellularLocation>
        <location evidence="7">Cytoplasm</location>
    </subcellularLocation>
</comment>
<dbReference type="GO" id="GO:0072344">
    <property type="term" value="P:rescue of stalled ribosome"/>
    <property type="evidence" value="ECO:0007669"/>
    <property type="project" value="UniProtKB-UniRule"/>
</dbReference>
<dbReference type="SUPFAM" id="SSF53178">
    <property type="entry name" value="Peptidyl-tRNA hydrolase-like"/>
    <property type="match status" value="1"/>
</dbReference>
<comment type="subunit">
    <text evidence="7">Monomer.</text>
</comment>
<dbReference type="NCBIfam" id="TIGR00447">
    <property type="entry name" value="pth"/>
    <property type="match status" value="1"/>
</dbReference>
<dbReference type="GO" id="GO:0000049">
    <property type="term" value="F:tRNA binding"/>
    <property type="evidence" value="ECO:0007669"/>
    <property type="project" value="UniProtKB-UniRule"/>
</dbReference>
<dbReference type="SMR" id="A0A0E2Z4T9"/>
<dbReference type="GO" id="GO:0005737">
    <property type="term" value="C:cytoplasm"/>
    <property type="evidence" value="ECO:0007669"/>
    <property type="project" value="UniProtKB-SubCell"/>
</dbReference>
<comment type="caution">
    <text evidence="8">The sequence shown here is derived from an EMBL/GenBank/DDBJ whole genome shotgun (WGS) entry which is preliminary data.</text>
</comment>
<evidence type="ECO:0000313" key="9">
    <source>
        <dbReference type="Proteomes" id="UP000028839"/>
    </source>
</evidence>
<dbReference type="Pfam" id="PF01195">
    <property type="entry name" value="Pept_tRNA_hydro"/>
    <property type="match status" value="1"/>
</dbReference>
<dbReference type="InterPro" id="IPR018171">
    <property type="entry name" value="Pept_tRNA_hydro_CS"/>
</dbReference>
<dbReference type="CDD" id="cd00462">
    <property type="entry name" value="PTH"/>
    <property type="match status" value="1"/>
</dbReference>
<dbReference type="Gene3D" id="3.40.50.1470">
    <property type="entry name" value="Peptidyl-tRNA hydrolase"/>
    <property type="match status" value="1"/>
</dbReference>
<sequence length="193" mass="21352">MATTTWLLIGLGNPGTEYAQTRHNAGFWWLDAFASELGINFKPGAKFFGDYARANWRGHDLWLLKPATFMNRSGQAVLALLNYYQIPLEHLLIAHDDLDLPPGVAKLKRAGGHGGHNGLRDIINRLGRRDFLRLRLGVGHPGSGQDVVSYVLNRPSREDRQAIEAAIGAGLEVLPEVLAGEMEKAMHRLHSQS</sequence>
<dbReference type="GO" id="GO:0004045">
    <property type="term" value="F:peptidyl-tRNA hydrolase activity"/>
    <property type="evidence" value="ECO:0007669"/>
    <property type="project" value="UniProtKB-UniRule"/>
</dbReference>
<feature type="site" description="Stabilizes the basic form of H active site to accept a proton" evidence="7">
    <location>
        <position position="96"/>
    </location>
</feature>
<comment type="similarity">
    <text evidence="5 7">Belongs to the PTH family.</text>
</comment>
<dbReference type="HAMAP" id="MF_00083">
    <property type="entry name" value="Pept_tRNA_hydro_bact"/>
    <property type="match status" value="1"/>
</dbReference>
<comment type="function">
    <text evidence="7">Catalyzes the release of premature peptidyl moieties from peptidyl-tRNA molecules trapped in stalled 50S ribosomal subunits, and thus maintains levels of free tRNAs and 50S ribosomes.</text>
</comment>
<gene>
    <name evidence="7" type="primary">pth</name>
    <name evidence="8" type="ORF">IB75_02695</name>
</gene>
<dbReference type="FunFam" id="3.40.50.1470:FF:000001">
    <property type="entry name" value="Peptidyl-tRNA hydrolase"/>
    <property type="match status" value="1"/>
</dbReference>
<dbReference type="InterPro" id="IPR001328">
    <property type="entry name" value="Pept_tRNA_hydro"/>
</dbReference>